<keyword evidence="3" id="KW-0804">Transcription</keyword>
<dbReference type="SUPFAM" id="SSF53822">
    <property type="entry name" value="Periplasmic binding protein-like I"/>
    <property type="match status" value="1"/>
</dbReference>
<proteinExistence type="predicted"/>
<evidence type="ECO:0000313" key="6">
    <source>
        <dbReference type="Proteomes" id="UP000469215"/>
    </source>
</evidence>
<dbReference type="CDD" id="cd01392">
    <property type="entry name" value="HTH_LacI"/>
    <property type="match status" value="1"/>
</dbReference>
<keyword evidence="1" id="KW-0805">Transcription regulation</keyword>
<evidence type="ECO:0000313" key="5">
    <source>
        <dbReference type="EMBL" id="MYM20908.1"/>
    </source>
</evidence>
<dbReference type="Pfam" id="PF00356">
    <property type="entry name" value="LacI"/>
    <property type="match status" value="1"/>
</dbReference>
<dbReference type="PANTHER" id="PTHR30146">
    <property type="entry name" value="LACI-RELATED TRANSCRIPTIONAL REPRESSOR"/>
    <property type="match status" value="1"/>
</dbReference>
<comment type="caution">
    <text evidence="5">The sequence shown here is derived from an EMBL/GenBank/DDBJ whole genome shotgun (WGS) entry which is preliminary data.</text>
</comment>
<dbReference type="GO" id="GO:0000976">
    <property type="term" value="F:transcription cis-regulatory region binding"/>
    <property type="evidence" value="ECO:0007669"/>
    <property type="project" value="TreeGrafter"/>
</dbReference>
<name>A0A6N9HA26_9MICO</name>
<evidence type="ECO:0000259" key="4">
    <source>
        <dbReference type="PROSITE" id="PS50932"/>
    </source>
</evidence>
<dbReference type="InterPro" id="IPR046335">
    <property type="entry name" value="LacI/GalR-like_sensor"/>
</dbReference>
<dbReference type="Gene3D" id="3.40.50.2300">
    <property type="match status" value="1"/>
</dbReference>
<dbReference type="Proteomes" id="UP000469215">
    <property type="component" value="Unassembled WGS sequence"/>
</dbReference>
<dbReference type="InterPro" id="IPR000843">
    <property type="entry name" value="HTH_LacI"/>
</dbReference>
<dbReference type="PANTHER" id="PTHR30146:SF109">
    <property type="entry name" value="HTH-TYPE TRANSCRIPTIONAL REGULATOR GALS"/>
    <property type="match status" value="1"/>
</dbReference>
<evidence type="ECO:0000256" key="3">
    <source>
        <dbReference type="ARBA" id="ARBA00023163"/>
    </source>
</evidence>
<dbReference type="AlphaFoldDB" id="A0A6N9HA26"/>
<evidence type="ECO:0000256" key="2">
    <source>
        <dbReference type="ARBA" id="ARBA00023125"/>
    </source>
</evidence>
<sequence length="340" mass="35073">MGAALGDVAAAAGVSVSTVSRVLGGRGAVAQATRDRVEAALETTGYARSTLLARTPARLVAVCPPAEPEHWQIDVCREVALQLQAEELLVSVPFLDPAGAEVRASAAAGAAVVVTPTFTSLETDLPVVRFAEAALGTGTPARGAEAGGRRAGAAPGSERIAARIDLTGGLTLAFDHLAALGHRRIGLVCNDTGDLADMLAQRFRAEHPARAASSRLGEWIAAVPKSHAGGMEAADRLRDATCTAVIVQSALQLYGVFAAMRQRRLVVPRDLSAVGFGDSVTMRYTGPPATVLALDTPGMAAALAAGVRTVLDLPGARLPSIAPTFRPRLVARESTTAVRR</sequence>
<organism evidence="5 6">
    <name type="scientific">Brevibacterium rongguiense</name>
    <dbReference type="NCBI Taxonomy" id="2695267"/>
    <lineage>
        <taxon>Bacteria</taxon>
        <taxon>Bacillati</taxon>
        <taxon>Actinomycetota</taxon>
        <taxon>Actinomycetes</taxon>
        <taxon>Micrococcales</taxon>
        <taxon>Brevibacteriaceae</taxon>
        <taxon>Brevibacterium</taxon>
    </lineage>
</organism>
<evidence type="ECO:0000256" key="1">
    <source>
        <dbReference type="ARBA" id="ARBA00023015"/>
    </source>
</evidence>
<feature type="domain" description="HTH lacI-type" evidence="4">
    <location>
        <begin position="7"/>
        <end position="57"/>
    </location>
</feature>
<protein>
    <submittedName>
        <fullName evidence="5">Substrate-binding domain-containing protein</fullName>
    </submittedName>
</protein>
<dbReference type="Pfam" id="PF13377">
    <property type="entry name" value="Peripla_BP_3"/>
    <property type="match status" value="1"/>
</dbReference>
<accession>A0A6N9HA26</accession>
<dbReference type="Gene3D" id="1.10.260.40">
    <property type="entry name" value="lambda repressor-like DNA-binding domains"/>
    <property type="match status" value="1"/>
</dbReference>
<dbReference type="SMART" id="SM00354">
    <property type="entry name" value="HTH_LACI"/>
    <property type="match status" value="1"/>
</dbReference>
<dbReference type="InterPro" id="IPR010982">
    <property type="entry name" value="Lambda_DNA-bd_dom_sf"/>
</dbReference>
<keyword evidence="2" id="KW-0238">DNA-binding</keyword>
<dbReference type="EMBL" id="WWEQ01000095">
    <property type="protein sequence ID" value="MYM20908.1"/>
    <property type="molecule type" value="Genomic_DNA"/>
</dbReference>
<dbReference type="InterPro" id="IPR028082">
    <property type="entry name" value="Peripla_BP_I"/>
</dbReference>
<reference evidence="5 6" key="1">
    <citation type="submission" date="2020-01" db="EMBL/GenBank/DDBJ databases">
        <authorList>
            <person name="Deng T."/>
        </authorList>
    </citation>
    <scope>NUCLEOTIDE SEQUENCE [LARGE SCALE GENOMIC DNA]</scope>
    <source>
        <strain evidence="5 6">5221</strain>
    </source>
</reference>
<dbReference type="RefSeq" id="WP_160954310.1">
    <property type="nucleotide sequence ID" value="NZ_WWEQ01000095.1"/>
</dbReference>
<dbReference type="PROSITE" id="PS00356">
    <property type="entry name" value="HTH_LACI_1"/>
    <property type="match status" value="1"/>
</dbReference>
<dbReference type="SUPFAM" id="SSF47413">
    <property type="entry name" value="lambda repressor-like DNA-binding domains"/>
    <property type="match status" value="1"/>
</dbReference>
<keyword evidence="6" id="KW-1185">Reference proteome</keyword>
<gene>
    <name evidence="5" type="ORF">GSY69_13295</name>
</gene>
<dbReference type="PROSITE" id="PS50932">
    <property type="entry name" value="HTH_LACI_2"/>
    <property type="match status" value="1"/>
</dbReference>
<dbReference type="GO" id="GO:0003700">
    <property type="term" value="F:DNA-binding transcription factor activity"/>
    <property type="evidence" value="ECO:0007669"/>
    <property type="project" value="TreeGrafter"/>
</dbReference>